<evidence type="ECO:0000256" key="1">
    <source>
        <dbReference type="ARBA" id="ARBA00005417"/>
    </source>
</evidence>
<dbReference type="RefSeq" id="WP_150720821.1">
    <property type="nucleotide sequence ID" value="NZ_CABPRV010000003.1"/>
</dbReference>
<evidence type="ECO:0000256" key="4">
    <source>
        <dbReference type="ARBA" id="ARBA00022519"/>
    </source>
</evidence>
<keyword evidence="3" id="KW-1003">Cell membrane</keyword>
<dbReference type="InterPro" id="IPR003439">
    <property type="entry name" value="ABC_transporter-like_ATP-bd"/>
</dbReference>
<keyword evidence="2" id="KW-0813">Transport</keyword>
<keyword evidence="4" id="KW-0997">Cell inner membrane</keyword>
<dbReference type="InterPro" id="IPR052156">
    <property type="entry name" value="BCAA_Transport_ATP-bd_LivF"/>
</dbReference>
<evidence type="ECO:0000313" key="9">
    <source>
        <dbReference type="EMBL" id="VVD92140.1"/>
    </source>
</evidence>
<dbReference type="PROSITE" id="PS00211">
    <property type="entry name" value="ABC_TRANSPORTER_1"/>
    <property type="match status" value="1"/>
</dbReference>
<keyword evidence="4" id="KW-0472">Membrane</keyword>
<dbReference type="PROSITE" id="PS50893">
    <property type="entry name" value="ABC_TRANSPORTER_2"/>
    <property type="match status" value="1"/>
</dbReference>
<keyword evidence="6 9" id="KW-0067">ATP-binding</keyword>
<evidence type="ECO:0000256" key="7">
    <source>
        <dbReference type="ARBA" id="ARBA00022970"/>
    </source>
</evidence>
<protein>
    <submittedName>
        <fullName evidence="9">ABC transporter ATP-binding protein</fullName>
    </submittedName>
</protein>
<dbReference type="Gene3D" id="3.40.50.300">
    <property type="entry name" value="P-loop containing nucleotide triphosphate hydrolases"/>
    <property type="match status" value="1"/>
</dbReference>
<organism evidence="9 10">
    <name type="scientific">Pandoraea capi</name>
    <dbReference type="NCBI Taxonomy" id="2508286"/>
    <lineage>
        <taxon>Bacteria</taxon>
        <taxon>Pseudomonadati</taxon>
        <taxon>Pseudomonadota</taxon>
        <taxon>Betaproteobacteria</taxon>
        <taxon>Burkholderiales</taxon>
        <taxon>Burkholderiaceae</taxon>
        <taxon>Pandoraea</taxon>
    </lineage>
</organism>
<dbReference type="GO" id="GO:0005524">
    <property type="term" value="F:ATP binding"/>
    <property type="evidence" value="ECO:0007669"/>
    <property type="project" value="UniProtKB-KW"/>
</dbReference>
<reference evidence="9 10" key="1">
    <citation type="submission" date="2019-08" db="EMBL/GenBank/DDBJ databases">
        <authorList>
            <person name="Peeters C."/>
        </authorList>
    </citation>
    <scope>NUCLEOTIDE SEQUENCE [LARGE SCALE GENOMIC DNA]</scope>
    <source>
        <strain evidence="9 10">LMG 20602</strain>
    </source>
</reference>
<keyword evidence="7" id="KW-0029">Amino-acid transport</keyword>
<comment type="similarity">
    <text evidence="1">Belongs to the ABC transporter superfamily.</text>
</comment>
<dbReference type="Pfam" id="PF00005">
    <property type="entry name" value="ABC_tran"/>
    <property type="match status" value="1"/>
</dbReference>
<dbReference type="PANTHER" id="PTHR43820:SF2">
    <property type="entry name" value="ABC TRANSPORTER ATP-BINDING PROTEIN"/>
    <property type="match status" value="1"/>
</dbReference>
<dbReference type="SUPFAM" id="SSF52540">
    <property type="entry name" value="P-loop containing nucleoside triphosphate hydrolases"/>
    <property type="match status" value="1"/>
</dbReference>
<dbReference type="InterPro" id="IPR003593">
    <property type="entry name" value="AAA+_ATPase"/>
</dbReference>
<evidence type="ECO:0000256" key="2">
    <source>
        <dbReference type="ARBA" id="ARBA00022448"/>
    </source>
</evidence>
<dbReference type="CDD" id="cd03224">
    <property type="entry name" value="ABC_TM1139_LivF_branched"/>
    <property type="match status" value="1"/>
</dbReference>
<evidence type="ECO:0000259" key="8">
    <source>
        <dbReference type="PROSITE" id="PS50893"/>
    </source>
</evidence>
<evidence type="ECO:0000256" key="5">
    <source>
        <dbReference type="ARBA" id="ARBA00022741"/>
    </source>
</evidence>
<gene>
    <name evidence="9" type="ORF">PCA20602_01687</name>
</gene>
<keyword evidence="5" id="KW-0547">Nucleotide-binding</keyword>
<evidence type="ECO:0000256" key="3">
    <source>
        <dbReference type="ARBA" id="ARBA00022475"/>
    </source>
</evidence>
<name>A0ABY6VXG1_9BURK</name>
<dbReference type="InterPro" id="IPR017871">
    <property type="entry name" value="ABC_transporter-like_CS"/>
</dbReference>
<keyword evidence="10" id="KW-1185">Reference proteome</keyword>
<dbReference type="Proteomes" id="UP000366065">
    <property type="component" value="Unassembled WGS sequence"/>
</dbReference>
<dbReference type="InterPro" id="IPR027417">
    <property type="entry name" value="P-loop_NTPase"/>
</dbReference>
<accession>A0ABY6VXG1</accession>
<evidence type="ECO:0000256" key="6">
    <source>
        <dbReference type="ARBA" id="ARBA00022840"/>
    </source>
</evidence>
<evidence type="ECO:0000313" key="10">
    <source>
        <dbReference type="Proteomes" id="UP000366065"/>
    </source>
</evidence>
<sequence length="250" mass="26714">MTDILLEAGGLSAGYGETIVLEDLSLRVAAGEAVAILGRNGVGKSTLLLSLLGLTTRHGGVLRYRDDDITSWPAYKRARAGLALVPQEREIFKSLSVEENLQVSAMGDVAGATNATNAGGDDAWTLARVYDLFPRLKERRRNLGNQLSGGEQQMLAIGRALIGNPRVILFDEPFEGLAPVIVDQLVDAFWKLRADGGMGVVLVEQHAELGLELTDRALVLDRGRQVWAGRSSDLAASPELLGSLVGLESA</sequence>
<dbReference type="EMBL" id="CABPRV010000003">
    <property type="protein sequence ID" value="VVD92140.1"/>
    <property type="molecule type" value="Genomic_DNA"/>
</dbReference>
<dbReference type="PANTHER" id="PTHR43820">
    <property type="entry name" value="HIGH-AFFINITY BRANCHED-CHAIN AMINO ACID TRANSPORT ATP-BINDING PROTEIN LIVF"/>
    <property type="match status" value="1"/>
</dbReference>
<feature type="domain" description="ABC transporter" evidence="8">
    <location>
        <begin position="6"/>
        <end position="247"/>
    </location>
</feature>
<dbReference type="SMART" id="SM00382">
    <property type="entry name" value="AAA"/>
    <property type="match status" value="1"/>
</dbReference>
<proteinExistence type="inferred from homology"/>
<comment type="caution">
    <text evidence="9">The sequence shown here is derived from an EMBL/GenBank/DDBJ whole genome shotgun (WGS) entry which is preliminary data.</text>
</comment>